<feature type="region of interest" description="Disordered" evidence="2">
    <location>
        <begin position="549"/>
        <end position="580"/>
    </location>
</feature>
<feature type="compositionally biased region" description="Basic and acidic residues" evidence="2">
    <location>
        <begin position="557"/>
        <end position="566"/>
    </location>
</feature>
<dbReference type="PANTHER" id="PTHR16520:SF3">
    <property type="entry name" value="KINETOCHORE SCAFFOLD 1"/>
    <property type="match status" value="1"/>
</dbReference>
<dbReference type="GO" id="GO:0008608">
    <property type="term" value="P:attachment of spindle microtubules to kinetochore"/>
    <property type="evidence" value="ECO:0007669"/>
    <property type="project" value="InterPro"/>
</dbReference>
<evidence type="ECO:0000259" key="3">
    <source>
        <dbReference type="Pfam" id="PF18210"/>
    </source>
</evidence>
<feature type="coiled-coil region" evidence="1">
    <location>
        <begin position="1229"/>
        <end position="1263"/>
    </location>
</feature>
<feature type="compositionally biased region" description="Polar residues" evidence="2">
    <location>
        <begin position="972"/>
        <end position="985"/>
    </location>
</feature>
<evidence type="ECO:0000256" key="2">
    <source>
        <dbReference type="SAM" id="MobiDB-lite"/>
    </source>
</evidence>
<protein>
    <recommendedName>
        <fullName evidence="3">Knl1 C-terminal RWD domain-containing protein</fullName>
    </recommendedName>
</protein>
<evidence type="ECO:0000313" key="5">
    <source>
        <dbReference type="Proteomes" id="UP000694420"/>
    </source>
</evidence>
<feature type="domain" description="Knl1 C-terminal RWD" evidence="3">
    <location>
        <begin position="1228"/>
        <end position="1366"/>
    </location>
</feature>
<evidence type="ECO:0000313" key="4">
    <source>
        <dbReference type="Ensembl" id="ENSNPEP00000012028.1"/>
    </source>
</evidence>
<accession>A0A8C7EDJ6</accession>
<dbReference type="GO" id="GO:0005634">
    <property type="term" value="C:nucleus"/>
    <property type="evidence" value="ECO:0007669"/>
    <property type="project" value="TreeGrafter"/>
</dbReference>
<feature type="region of interest" description="Disordered" evidence="2">
    <location>
        <begin position="1010"/>
        <end position="1041"/>
    </location>
</feature>
<dbReference type="Pfam" id="PF18210">
    <property type="entry name" value="Knl1_RWD_C"/>
    <property type="match status" value="1"/>
</dbReference>
<dbReference type="InterPro" id="IPR037388">
    <property type="entry name" value="Blinkin"/>
</dbReference>
<feature type="compositionally biased region" description="Polar residues" evidence="2">
    <location>
        <begin position="1026"/>
        <end position="1037"/>
    </location>
</feature>
<name>A0A8C7EDJ6_NOTPE</name>
<evidence type="ECO:0000256" key="1">
    <source>
        <dbReference type="SAM" id="Coils"/>
    </source>
</evidence>
<dbReference type="InterPro" id="IPR040850">
    <property type="entry name" value="Knl1_RWD_C"/>
</dbReference>
<proteinExistence type="predicted"/>
<dbReference type="Pfam" id="PF19221">
    <property type="entry name" value="MELT"/>
    <property type="match status" value="7"/>
</dbReference>
<feature type="region of interest" description="Disordered" evidence="2">
    <location>
        <begin position="744"/>
        <end position="763"/>
    </location>
</feature>
<feature type="compositionally biased region" description="Basic and acidic residues" evidence="2">
    <location>
        <begin position="746"/>
        <end position="762"/>
    </location>
</feature>
<feature type="region of interest" description="Disordered" evidence="2">
    <location>
        <begin position="945"/>
        <end position="992"/>
    </location>
</feature>
<organism evidence="4 5">
    <name type="scientific">Nothoprocta perdicaria</name>
    <name type="common">Chilean tinamou</name>
    <name type="synonym">Crypturus perdicarius</name>
    <dbReference type="NCBI Taxonomy" id="30464"/>
    <lineage>
        <taxon>Eukaryota</taxon>
        <taxon>Metazoa</taxon>
        <taxon>Chordata</taxon>
        <taxon>Craniata</taxon>
        <taxon>Vertebrata</taxon>
        <taxon>Euteleostomi</taxon>
        <taxon>Archelosauria</taxon>
        <taxon>Archosauria</taxon>
        <taxon>Dinosauria</taxon>
        <taxon>Saurischia</taxon>
        <taxon>Theropoda</taxon>
        <taxon>Coelurosauria</taxon>
        <taxon>Aves</taxon>
        <taxon>Palaeognathae</taxon>
        <taxon>Tinamiformes</taxon>
        <taxon>Tinamidae</taxon>
        <taxon>Nothoprocta</taxon>
    </lineage>
</organism>
<dbReference type="Proteomes" id="UP000694420">
    <property type="component" value="Unplaced"/>
</dbReference>
<dbReference type="InterPro" id="IPR043651">
    <property type="entry name" value="KNL1_MELT_rpt"/>
</dbReference>
<dbReference type="Ensembl" id="ENSNPET00000012332.1">
    <property type="protein sequence ID" value="ENSNPEP00000012028.1"/>
    <property type="gene ID" value="ENSNPEG00000009005.1"/>
</dbReference>
<dbReference type="CDD" id="cd22817">
    <property type="entry name" value="DRWD-N_Knl1"/>
    <property type="match status" value="1"/>
</dbReference>
<reference evidence="4" key="2">
    <citation type="submission" date="2025-09" db="UniProtKB">
        <authorList>
            <consortium name="Ensembl"/>
        </authorList>
    </citation>
    <scope>IDENTIFICATION</scope>
</reference>
<dbReference type="CDD" id="cd22892">
    <property type="entry name" value="DRWD-C_Knl1"/>
    <property type="match status" value="1"/>
</dbReference>
<dbReference type="GO" id="GO:0051301">
    <property type="term" value="P:cell division"/>
    <property type="evidence" value="ECO:0007669"/>
    <property type="project" value="InterPro"/>
</dbReference>
<dbReference type="PANTHER" id="PTHR16520">
    <property type="entry name" value="KINETOCHORE SCAFFOLD 1"/>
    <property type="match status" value="1"/>
</dbReference>
<keyword evidence="5" id="KW-1185">Reference proteome</keyword>
<reference evidence="4" key="1">
    <citation type="submission" date="2025-08" db="UniProtKB">
        <authorList>
            <consortium name="Ensembl"/>
        </authorList>
    </citation>
    <scope>IDENTIFICATION</scope>
</reference>
<feature type="region of interest" description="Disordered" evidence="2">
    <location>
        <begin position="592"/>
        <end position="624"/>
    </location>
</feature>
<dbReference type="GO" id="GO:0034501">
    <property type="term" value="P:protein localization to kinetochore"/>
    <property type="evidence" value="ECO:0007669"/>
    <property type="project" value="InterPro"/>
</dbReference>
<sequence length="1465" mass="161277">RKNSRRVSFADTINAENTTQRTNRHDTTVIFSDENEMDMTAPHTAVITHGLENNQTDTAENIPSVLAGLKSNDGKSEMNKEIHFSCDPSNSSYPSSEEKPDAGKKINFNAFLMSLKSNKKVLNPIEGPEKENLFFGPSQISEDVTPSSAGYLCSHEPEATSTCNVTKIFSGQDDGMEMTTCQASDVKPVFPGSCEAAPEQLVCADVTEAFVDDGMDMTINHTAKLSFPFSNIESRSLNFQKDFPATELGNNSILKRTPKLQLLVQENPQLCTDKTMVNTENRLDATVLQAVDQQPQPMPVIPGSASFDTVFQCDKTVAFSMGDDMEITGNYTGVIDNESTKEVGSLCSKAIEKTAHAKSLLVEHSHPVCGDDDRDVAKNLADNFIPKVLCGGKLNLDKEAGQEVLSNSRATTVFAMGDMENTETRNGPLQKIAPQGRQHNQSVSLTSIDKTIMFTSEQNDMEMTVDNSIHRILSQDRLNLAKQAGEETVSNGKTVVFILPEDMEITKTHTAVLSGELDLQARPSTSLPADKTILFSDSQEDMEITAPHPFALSSDVTESKNQELSRKSTRQLSSQGVLSASGREGTYCAKDLTGEYPAEPKGKTDPSASSASVFPSEKETIRGHSDEVADSVYAAALPEDALDVHTHPSPTGNCVSANDQELGKLKSRRMSFKLPSNGVVDFSEGGEDLVSHVSPPIQQPDSLKSVPDTLGTRGNQGLKDDSSRQEDLATDFAMDRSKIVPVSNNKSHEDEVFSPEGEKLPEDFPINSKQTGQLSVSDIPGDQIDPTLVPKLSSILNVCSKLKNIRRRSAVVSVSEGTYADHLPKLAAQAEDTLSTGKNTAEEENVCLESAAAPIQANSGMALMDKYQGINVPLGIFLPKLPNRRNPSISSEQDINVKSSGKMGAVISEVRPDPAESPDGNNCSEQNLSLSQFIEEEFLPVFPEEMDSNESVNSEPEGGSHETSKGEIPYNERTQSENTRASSSPKRALEHDEEALPQLKKVISAAVSKSQIEVHEDGDSPAKSPDCTQANTSSSLDSVKADTELTIQRSSQMESHLFMDSICEENLREKLQSGIITVGEFFTLLQVHIPIQKPRQSHLPANYTVSTPPTEEDLLYSQYIYCPTVCIYEEDCQALSQMIEELKPYASVQNQLLVNVNRSLWEVMRTCSDEELRNFGAELNKMKSYFTKESKILAHNGKVTLYSKLLQSTQVTWQVTVCALLSQEHLKQLFSLCRELSDLESEKEQVLAEINQLQKKEKTCEKLMNIFNEWEISEWSDQQAVFTFLYDSIEFKVVFGSAIGKLSKLNMFVSDPTEEAAPLSSRLAQRLIFQFIESKGCWQERCPTLHYLPQVLHDISLVVSRCKALGEEIEFLEKWGGKFNLLKTDINNTKVKLLFSSSTAFAKFELTLVLSASYPSASLPFTVQTKIGNIGEEEISAVVSKVPTGYQYLRRVVGSIHQNLLQDPR</sequence>
<feature type="region of interest" description="Disordered" evidence="2">
    <location>
        <begin position="693"/>
        <end position="725"/>
    </location>
</feature>
<keyword evidence="1" id="KW-0175">Coiled coil</keyword>